<feature type="compositionally biased region" description="Low complexity" evidence="1">
    <location>
        <begin position="339"/>
        <end position="359"/>
    </location>
</feature>
<feature type="region of interest" description="Disordered" evidence="1">
    <location>
        <begin position="583"/>
        <end position="644"/>
    </location>
</feature>
<feature type="compositionally biased region" description="Polar residues" evidence="1">
    <location>
        <begin position="745"/>
        <end position="774"/>
    </location>
</feature>
<feature type="region of interest" description="Disordered" evidence="1">
    <location>
        <begin position="1560"/>
        <end position="1589"/>
    </location>
</feature>
<proteinExistence type="predicted"/>
<evidence type="ECO:0000256" key="1">
    <source>
        <dbReference type="SAM" id="MobiDB-lite"/>
    </source>
</evidence>
<evidence type="ECO:0000313" key="3">
    <source>
        <dbReference type="EMBL" id="JAS20048.1"/>
    </source>
</evidence>
<feature type="compositionally biased region" description="Pro residues" evidence="1">
    <location>
        <begin position="791"/>
        <end position="807"/>
    </location>
</feature>
<dbReference type="Pfam" id="PF25541">
    <property type="entry name" value="TBCA_PH"/>
    <property type="match status" value="1"/>
</dbReference>
<protein>
    <recommendedName>
        <fullName evidence="2">Pleckstrin homology domain-containing protein</fullName>
    </recommendedName>
</protein>
<feature type="compositionally biased region" description="Low complexity" evidence="1">
    <location>
        <begin position="1222"/>
        <end position="1234"/>
    </location>
</feature>
<feature type="region of interest" description="Disordered" evidence="1">
    <location>
        <begin position="119"/>
        <end position="140"/>
    </location>
</feature>
<feature type="compositionally biased region" description="Basic and acidic residues" evidence="1">
    <location>
        <begin position="1282"/>
        <end position="1295"/>
    </location>
</feature>
<feature type="region of interest" description="Disordered" evidence="1">
    <location>
        <begin position="446"/>
        <end position="564"/>
    </location>
</feature>
<dbReference type="PANTHER" id="PTHR12752:SF9">
    <property type="entry name" value="KRAMER, ISOFORM I"/>
    <property type="match status" value="1"/>
</dbReference>
<dbReference type="EMBL" id="GEDC01017250">
    <property type="protein sequence ID" value="JAS20048.1"/>
    <property type="molecule type" value="Transcribed_RNA"/>
</dbReference>
<name>A0A1B6D2Z8_9HEMI</name>
<feature type="region of interest" description="Disordered" evidence="1">
    <location>
        <begin position="1138"/>
        <end position="1158"/>
    </location>
</feature>
<gene>
    <name evidence="3" type="ORF">g.40593</name>
</gene>
<feature type="domain" description="Pleckstrin homology" evidence="2">
    <location>
        <begin position="982"/>
        <end position="1120"/>
    </location>
</feature>
<evidence type="ECO:0000259" key="2">
    <source>
        <dbReference type="Pfam" id="PF25541"/>
    </source>
</evidence>
<feature type="compositionally biased region" description="Basic and acidic residues" evidence="1">
    <location>
        <begin position="628"/>
        <end position="644"/>
    </location>
</feature>
<reference evidence="3" key="1">
    <citation type="submission" date="2015-12" db="EMBL/GenBank/DDBJ databases">
        <title>De novo transcriptome assembly of four potential Pierce s Disease insect vectors from Arizona vineyards.</title>
        <authorList>
            <person name="Tassone E.E."/>
        </authorList>
    </citation>
    <scope>NUCLEOTIDE SEQUENCE</scope>
</reference>
<feature type="region of interest" description="Disordered" evidence="1">
    <location>
        <begin position="737"/>
        <end position="824"/>
    </location>
</feature>
<feature type="compositionally biased region" description="Polar residues" evidence="1">
    <location>
        <begin position="808"/>
        <end position="824"/>
    </location>
</feature>
<feature type="region of interest" description="Disordered" evidence="1">
    <location>
        <begin position="1282"/>
        <end position="1302"/>
    </location>
</feature>
<sequence>RHPRFSLSDTFRPASYYLGASISERTLIGMTSEHPDSSDSDLVSPPPIPTSPPPLDDLETSLESTIDVKKLSPVNIKSDTCKIDIESDDSRRIWNPTPIHSQDIRNIHSRMDRLILPPTLDDTLSSETDSVGSTKRDQLLKRRPVSADILNSLRDPTFLESSPSSSRRSGGSDLESIGSRNGLAIDLEEGESIDLDQYLEELQVGNDLNQTRMKDVHYDYYRMCKPDKYARQIPRPLSAKPEVPLKNPTYLMDQKSKIGQEHSRHATDEVHYENLHGLFPPPPSEELLQELAASSNVTLQEPQRNPEEAPRAGQTSRSDEQQGSAPYYYSDLLRMEAESGAASNRTSSSGRSSRLQQLNNQRDNVTMAEVNFLNKRNDIGRRVNVIHHSSETIEDVDEAARLAEELRTTSVHFLGAADKIGQFDERNLYEADTLQRRKAMAMMEQSLQTNDNRNSARNLYPHGIRDKTESSTTSLSTINAPTSRQPRRRSRSLEGLLDEPEFYEPSEPRQNRVSPGNAISRLLQTTQPQTHQPRNTSTSIQNLANASSSRSRAPPPPPHAWEEDALWRESLRRVSIRHTRSLDDLDMDSPRQSSNQQHRKVTREVTYVNDVVTNRLRQNQREYEEDYREGRPAPKPPRVPETDIDDGVHYERLVRDTETLERTRRGQTYLEGYVWDEEREMFQRGDKVVSPTRDPPRKPSQPFLEVGLYPTRPPSFEIDREKLRQWDLMSSAPAGMLGAGRTGGPNMQQLRPPTSQSLADATVRRSTISAGENTPPSSPASGSGSVIGRDPLPPRQIPIVDKPPPATRSPTQMAPQINNNVNPIVMSPTGNNDVMNKRGDGPWNLQVSAGELLGRTHEELVLLLIQLRRQSAGFCKAMEACHMEIEAQARLAELETPKRLEHLQKLEDLKRHLLELEKQYEKGKPLVNLVDNMVKLGSLYRAGAPIQGSGIPLFRERLEFNHKVQEQRLLAEEKKDWERLSPDHTQLQAKVEQLYRLDRILQEESGTLQSLQQDKEMLERAIGGLRHKLQGVHGNPAEAERYRRQQRLLERELSRVRSILAHNSKKLEETVAENARLEQELVVLRQKLQWSRRVPDSGSGPTTAALEAELRRVQTLVGDLQRQRQELSLQVRQLTEKSHSLSEQIRPGPTGVAGAGPIPGKKSIASSWLETDLDTQLTQDVGIDSPAKSPPQLDLLRSQSPSAPLYVNTDESKTIEGCSTYESSVSQEEQQEMLSPPPPPVPQQPQYCRPMDINEADDRMKRFYGIIPRDKPQEIKTVRIVKRESERRQRDRDRSGNIGIPLTNTTSAKRVTIIEDIVNGDVNDRQSLLGKVLEEPPEPPSEVFQGTAPLIRPLGPPPAPGPRSDSAIVLRNLVTRQNRAKLDSENSSPSRSISAHEQLFGSAASLGSVGSEGDGGLSPQLSPVYQSQAARQIVEEISSWQTGGKRLVPREKRRHHTVSGRPLLRIDTSYSAGGSRDDLDMERALRPRLNAPDVVRSTLSRTDQKYTSETIDNILGTPGKILIPERYVPESTPELTSEEQAKRLKKADAIRKMLSETTANSFQRTDNPSTVGTEIEEEEKSSTLKKKVAEEKRQREHLLQLNQILAQQVMEKSKMVAGVNSGQNQE</sequence>
<organism evidence="3">
    <name type="scientific">Clastoptera arizonana</name>
    <name type="common">Arizona spittle bug</name>
    <dbReference type="NCBI Taxonomy" id="38151"/>
    <lineage>
        <taxon>Eukaryota</taxon>
        <taxon>Metazoa</taxon>
        <taxon>Ecdysozoa</taxon>
        <taxon>Arthropoda</taxon>
        <taxon>Hexapoda</taxon>
        <taxon>Insecta</taxon>
        <taxon>Pterygota</taxon>
        <taxon>Neoptera</taxon>
        <taxon>Paraneoptera</taxon>
        <taxon>Hemiptera</taxon>
        <taxon>Auchenorrhyncha</taxon>
        <taxon>Cercopoidea</taxon>
        <taxon>Clastopteridae</taxon>
        <taxon>Clastoptera</taxon>
    </lineage>
</organism>
<feature type="compositionally biased region" description="Low complexity" evidence="1">
    <location>
        <begin position="159"/>
        <end position="176"/>
    </location>
</feature>
<feature type="compositionally biased region" description="Polar residues" evidence="1">
    <location>
        <begin position="122"/>
        <end position="133"/>
    </location>
</feature>
<dbReference type="PANTHER" id="PTHR12752">
    <property type="entry name" value="PHOSPHOINOSITOL 3-PHOSPHATE-BINDING PROTEIN"/>
    <property type="match status" value="1"/>
</dbReference>
<feature type="region of interest" description="Disordered" evidence="1">
    <location>
        <begin position="1181"/>
        <end position="1242"/>
    </location>
</feature>
<feature type="region of interest" description="Disordered" evidence="1">
    <location>
        <begin position="154"/>
        <end position="178"/>
    </location>
</feature>
<accession>A0A1B6D2Z8</accession>
<feature type="region of interest" description="Disordered" evidence="1">
    <location>
        <begin position="338"/>
        <end position="362"/>
    </location>
</feature>
<feature type="region of interest" description="Disordered" evidence="1">
    <location>
        <begin position="28"/>
        <end position="59"/>
    </location>
</feature>
<feature type="compositionally biased region" description="Polar residues" evidence="1">
    <location>
        <begin position="313"/>
        <end position="323"/>
    </location>
</feature>
<feature type="compositionally biased region" description="Low complexity" evidence="1">
    <location>
        <begin position="521"/>
        <end position="536"/>
    </location>
</feature>
<feature type="non-terminal residue" evidence="3">
    <location>
        <position position="1"/>
    </location>
</feature>
<feature type="region of interest" description="Disordered" evidence="1">
    <location>
        <begin position="295"/>
        <end position="323"/>
    </location>
</feature>
<feature type="compositionally biased region" description="Polar residues" evidence="1">
    <location>
        <begin position="446"/>
        <end position="457"/>
    </location>
</feature>
<feature type="compositionally biased region" description="Pro residues" evidence="1">
    <location>
        <begin position="44"/>
        <end position="55"/>
    </location>
</feature>
<feature type="region of interest" description="Disordered" evidence="1">
    <location>
        <begin position="686"/>
        <end position="708"/>
    </location>
</feature>
<dbReference type="InterPro" id="IPR057971">
    <property type="entry name" value="PKHA4-7_TBCA"/>
</dbReference>
<feature type="compositionally biased region" description="Polar residues" evidence="1">
    <location>
        <begin position="470"/>
        <end position="482"/>
    </location>
</feature>